<keyword evidence="1" id="KW-0472">Membrane</keyword>
<keyword evidence="1" id="KW-1133">Transmembrane helix</keyword>
<evidence type="ECO:0000313" key="3">
    <source>
        <dbReference type="Proteomes" id="UP001140949"/>
    </source>
</evidence>
<dbReference type="AlphaFoldDB" id="A0AAX6I810"/>
<evidence type="ECO:0000256" key="1">
    <source>
        <dbReference type="SAM" id="Phobius"/>
    </source>
</evidence>
<gene>
    <name evidence="2" type="ORF">M6B38_271930</name>
</gene>
<feature type="transmembrane region" description="Helical" evidence="1">
    <location>
        <begin position="116"/>
        <end position="134"/>
    </location>
</feature>
<protein>
    <submittedName>
        <fullName evidence="2">Pollen-specific leucine-rich repeat extensin-like protein 4</fullName>
    </submittedName>
</protein>
<evidence type="ECO:0000313" key="2">
    <source>
        <dbReference type="EMBL" id="KAJ6848894.1"/>
    </source>
</evidence>
<organism evidence="2 3">
    <name type="scientific">Iris pallida</name>
    <name type="common">Sweet iris</name>
    <dbReference type="NCBI Taxonomy" id="29817"/>
    <lineage>
        <taxon>Eukaryota</taxon>
        <taxon>Viridiplantae</taxon>
        <taxon>Streptophyta</taxon>
        <taxon>Embryophyta</taxon>
        <taxon>Tracheophyta</taxon>
        <taxon>Spermatophyta</taxon>
        <taxon>Magnoliopsida</taxon>
        <taxon>Liliopsida</taxon>
        <taxon>Asparagales</taxon>
        <taxon>Iridaceae</taxon>
        <taxon>Iridoideae</taxon>
        <taxon>Irideae</taxon>
        <taxon>Iris</taxon>
    </lineage>
</organism>
<accession>A0AAX6I810</accession>
<reference evidence="2" key="2">
    <citation type="submission" date="2023-04" db="EMBL/GenBank/DDBJ databases">
        <authorList>
            <person name="Bruccoleri R.E."/>
            <person name="Oakeley E.J."/>
            <person name="Faust A.-M."/>
            <person name="Dessus-Babus S."/>
            <person name="Altorfer M."/>
            <person name="Burckhardt D."/>
            <person name="Oertli M."/>
            <person name="Naumann U."/>
            <person name="Petersen F."/>
            <person name="Wong J."/>
        </authorList>
    </citation>
    <scope>NUCLEOTIDE SEQUENCE</scope>
    <source>
        <strain evidence="2">GSM-AAB239-AS_SAM_17_03QT</strain>
        <tissue evidence="2">Leaf</tissue>
    </source>
</reference>
<dbReference type="EMBL" id="JANAVB010004398">
    <property type="protein sequence ID" value="KAJ6848894.1"/>
    <property type="molecule type" value="Genomic_DNA"/>
</dbReference>
<dbReference type="Proteomes" id="UP001140949">
    <property type="component" value="Unassembled WGS sequence"/>
</dbReference>
<keyword evidence="1" id="KW-0812">Transmembrane</keyword>
<name>A0AAX6I810_IRIPA</name>
<keyword evidence="3" id="KW-1185">Reference proteome</keyword>
<comment type="caution">
    <text evidence="2">The sequence shown here is derived from an EMBL/GenBank/DDBJ whole genome shotgun (WGS) entry which is preliminary data.</text>
</comment>
<proteinExistence type="predicted"/>
<reference evidence="2" key="1">
    <citation type="journal article" date="2023" name="GigaByte">
        <title>Genome assembly of the bearded iris, Iris pallida Lam.</title>
        <authorList>
            <person name="Bruccoleri R.E."/>
            <person name="Oakeley E.J."/>
            <person name="Faust A.M.E."/>
            <person name="Altorfer M."/>
            <person name="Dessus-Babus S."/>
            <person name="Burckhardt D."/>
            <person name="Oertli M."/>
            <person name="Naumann U."/>
            <person name="Petersen F."/>
            <person name="Wong J."/>
        </authorList>
    </citation>
    <scope>NUCLEOTIDE SEQUENCE</scope>
    <source>
        <strain evidence="2">GSM-AAB239-AS_SAM_17_03QT</strain>
    </source>
</reference>
<sequence length="144" mass="15856">MAGVHGRVLAELSARTVEAASVSQVSTASIARVPPPGLRLSAVIDPLGSLRHRSSTKLRCSPGRSRRPVPSHSPLLFRLLLPVSTQSLTLSPPLLYSYFNRTCCWEQEIRMGGFDLIIIIIITIIIIIIIIISWNGGMKGKYYF</sequence>